<evidence type="ECO:0000256" key="3">
    <source>
        <dbReference type="ARBA" id="ARBA00022759"/>
    </source>
</evidence>
<dbReference type="Pfam" id="PF03755">
    <property type="entry name" value="YicC-like_N"/>
    <property type="match status" value="1"/>
</dbReference>
<protein>
    <submittedName>
        <fullName evidence="8">TIGR00255 family protein</fullName>
    </submittedName>
</protein>
<accession>A0A450X877</accession>
<dbReference type="InterPro" id="IPR013527">
    <property type="entry name" value="YicC-like_N"/>
</dbReference>
<comment type="similarity">
    <text evidence="5">Belongs to the YicC/YloC family.</text>
</comment>
<evidence type="ECO:0000256" key="4">
    <source>
        <dbReference type="ARBA" id="ARBA00022801"/>
    </source>
</evidence>
<evidence type="ECO:0000256" key="5">
    <source>
        <dbReference type="ARBA" id="ARBA00035648"/>
    </source>
</evidence>
<keyword evidence="2" id="KW-0540">Nuclease</keyword>
<evidence type="ECO:0000313" key="9">
    <source>
        <dbReference type="EMBL" id="VFK29128.1"/>
    </source>
</evidence>
<dbReference type="GO" id="GO:0016787">
    <property type="term" value="F:hydrolase activity"/>
    <property type="evidence" value="ECO:0007669"/>
    <property type="project" value="UniProtKB-KW"/>
</dbReference>
<dbReference type="PANTHER" id="PTHR30636">
    <property type="entry name" value="UPF0701 PROTEIN YICC"/>
    <property type="match status" value="1"/>
</dbReference>
<feature type="domain" description="Endoribonuclease YicC-like N-terminal" evidence="6">
    <location>
        <begin position="2"/>
        <end position="154"/>
    </location>
</feature>
<dbReference type="Pfam" id="PF08340">
    <property type="entry name" value="YicC-like_C"/>
    <property type="match status" value="1"/>
</dbReference>
<evidence type="ECO:0000313" key="10">
    <source>
        <dbReference type="EMBL" id="VFK74681.1"/>
    </source>
</evidence>
<sequence>MIHSMTAFARNEANTPWAAITWELRSVNHRYLDITVRFPDELRSLEPQVRERIRNNLQRGKVECLLHYKPVSEQKMAFSLDHDLARQIANAAREVSAHLSAATPIDPMDILRWPGVMEPAPLDIRSVSPALLDTLDTALLELIATRSGEGKRLAELINTRCAEMTTILQRIRQRLPTILTMQRDRILTRLAELKVEPNTDRLEQELVFLTQKIDIAEETDRLDTHIAEVERLLHISEKNPGQRKPVGRRLDFLMQEMHREANTLSAKSVDGETTSASVELRVLIEQMREQVQNIE</sequence>
<organism evidence="8">
    <name type="scientific">Candidatus Kentrum sp. MB</name>
    <dbReference type="NCBI Taxonomy" id="2138164"/>
    <lineage>
        <taxon>Bacteria</taxon>
        <taxon>Pseudomonadati</taxon>
        <taxon>Pseudomonadota</taxon>
        <taxon>Gammaproteobacteria</taxon>
        <taxon>Candidatus Kentrum</taxon>
    </lineage>
</organism>
<keyword evidence="3" id="KW-0255">Endonuclease</keyword>
<evidence type="ECO:0000259" key="6">
    <source>
        <dbReference type="Pfam" id="PF03755"/>
    </source>
</evidence>
<reference evidence="8" key="1">
    <citation type="submission" date="2019-02" db="EMBL/GenBank/DDBJ databases">
        <authorList>
            <person name="Gruber-Vodicka R. H."/>
            <person name="Seah K. B. B."/>
        </authorList>
    </citation>
    <scope>NUCLEOTIDE SEQUENCE</scope>
    <source>
        <strain evidence="8">BECK_BZ197</strain>
        <strain evidence="10">BECK_BZ198</strain>
        <strain evidence="9">BECK_BZ199</strain>
    </source>
</reference>
<dbReference type="EMBL" id="CAADFQ010000008">
    <property type="protein sequence ID" value="VFK29128.1"/>
    <property type="molecule type" value="Genomic_DNA"/>
</dbReference>
<proteinExistence type="inferred from homology"/>
<dbReference type="AlphaFoldDB" id="A0A450X877"/>
<evidence type="ECO:0000256" key="1">
    <source>
        <dbReference type="ARBA" id="ARBA00001968"/>
    </source>
</evidence>
<dbReference type="InterPro" id="IPR005229">
    <property type="entry name" value="YicC/YloC-like"/>
</dbReference>
<keyword evidence="4" id="KW-0378">Hydrolase</keyword>
<gene>
    <name evidence="8" type="ORF">BECKMB1821G_GA0114241_101335</name>
    <name evidence="10" type="ORF">BECKMB1821H_GA0114242_100840</name>
    <name evidence="9" type="ORF">BECKMB1821I_GA0114274_100841</name>
</gene>
<comment type="cofactor">
    <cofactor evidence="1">
        <name>a divalent metal cation</name>
        <dbReference type="ChEBI" id="CHEBI:60240"/>
    </cofactor>
</comment>
<dbReference type="GO" id="GO:0004521">
    <property type="term" value="F:RNA endonuclease activity"/>
    <property type="evidence" value="ECO:0007669"/>
    <property type="project" value="InterPro"/>
</dbReference>
<dbReference type="EMBL" id="CAADGH010000008">
    <property type="protein sequence ID" value="VFK74681.1"/>
    <property type="molecule type" value="Genomic_DNA"/>
</dbReference>
<dbReference type="EMBL" id="CAADFO010000013">
    <property type="protein sequence ID" value="VFK25410.1"/>
    <property type="molecule type" value="Genomic_DNA"/>
</dbReference>
<evidence type="ECO:0000256" key="2">
    <source>
        <dbReference type="ARBA" id="ARBA00022722"/>
    </source>
</evidence>
<evidence type="ECO:0000259" key="7">
    <source>
        <dbReference type="Pfam" id="PF08340"/>
    </source>
</evidence>
<dbReference type="InterPro" id="IPR013551">
    <property type="entry name" value="YicC-like_C"/>
</dbReference>
<name>A0A450X877_9GAMM</name>
<evidence type="ECO:0000313" key="8">
    <source>
        <dbReference type="EMBL" id="VFK25410.1"/>
    </source>
</evidence>
<dbReference type="NCBIfam" id="TIGR00255">
    <property type="entry name" value="YicC/YloC family endoribonuclease"/>
    <property type="match status" value="1"/>
</dbReference>
<feature type="domain" description="Endoribonuclease YicC-like C-terminal" evidence="7">
    <location>
        <begin position="171"/>
        <end position="295"/>
    </location>
</feature>
<dbReference type="PANTHER" id="PTHR30636:SF3">
    <property type="entry name" value="UPF0701 PROTEIN YICC"/>
    <property type="match status" value="1"/>
</dbReference>